<evidence type="ECO:0000256" key="7">
    <source>
        <dbReference type="ARBA" id="ARBA00022723"/>
    </source>
</evidence>
<evidence type="ECO:0000256" key="5">
    <source>
        <dbReference type="ARBA" id="ARBA00022617"/>
    </source>
</evidence>
<dbReference type="EMBL" id="BMMZ01000008">
    <property type="protein sequence ID" value="GGL71930.1"/>
    <property type="molecule type" value="Genomic_DNA"/>
</dbReference>
<gene>
    <name evidence="13" type="primary">cydB</name>
    <name evidence="13" type="ORF">GCM10011575_32820</name>
</gene>
<evidence type="ECO:0000256" key="11">
    <source>
        <dbReference type="ARBA" id="ARBA00023136"/>
    </source>
</evidence>
<dbReference type="GO" id="GO:0005886">
    <property type="term" value="C:plasma membrane"/>
    <property type="evidence" value="ECO:0007669"/>
    <property type="project" value="UniProtKB-SubCell"/>
</dbReference>
<dbReference type="GO" id="GO:0016682">
    <property type="term" value="F:oxidoreductase activity, acting on diphenols and related substances as donors, oxygen as acceptor"/>
    <property type="evidence" value="ECO:0007669"/>
    <property type="project" value="TreeGrafter"/>
</dbReference>
<keyword evidence="6 12" id="KW-0812">Transmembrane</keyword>
<sequence>MSLPTLWFLLQIVLWCGYLTLEGFDFGVGLCLALIGRKERERHAILSTITPIWDGNEVWVITAGGAMFAAFPGWYATTFSTFYLPLLAILFGLIIRNVAFEYREHHDTPAWRRNWDLCIIVGSFLPALLWGVAFGNIVRGLPIDADHEFTGSLLTLLNPFALLAGLVTLSLFITHGAVFLALKTTDDLRLRAKRVATIAGAITAVLAIVFLVWLNLLDGINNNALVLIFSVITALALVFGLGMHLLNRDGWSFIGTAVTVTAAVVTLFSSLYPRLFPSTTNPAYSLTIHNSSASHYTLTIMTWSAVILVPIILAYQAWSYWIFRKRITLPPLDVDAAAARPVTAAPAK</sequence>
<keyword evidence="9 12" id="KW-1133">Transmembrane helix</keyword>
<keyword evidence="4" id="KW-1003">Cell membrane</keyword>
<feature type="transmembrane region" description="Helical" evidence="12">
    <location>
        <begin position="82"/>
        <end position="102"/>
    </location>
</feature>
<reference evidence="13" key="1">
    <citation type="journal article" date="2014" name="Int. J. Syst. Evol. Microbiol.">
        <title>Complete genome sequence of Corynebacterium casei LMG S-19264T (=DSM 44701T), isolated from a smear-ripened cheese.</title>
        <authorList>
            <consortium name="US DOE Joint Genome Institute (JGI-PGF)"/>
            <person name="Walter F."/>
            <person name="Albersmeier A."/>
            <person name="Kalinowski J."/>
            <person name="Ruckert C."/>
        </authorList>
    </citation>
    <scope>NUCLEOTIDE SEQUENCE</scope>
    <source>
        <strain evidence="13">CGMCC 4.7306</strain>
    </source>
</reference>
<keyword evidence="5" id="KW-0349">Heme</keyword>
<evidence type="ECO:0000256" key="10">
    <source>
        <dbReference type="ARBA" id="ARBA00023004"/>
    </source>
</evidence>
<dbReference type="PANTHER" id="PTHR43141">
    <property type="entry name" value="CYTOCHROME BD2 SUBUNIT II"/>
    <property type="match status" value="1"/>
</dbReference>
<keyword evidence="14" id="KW-1185">Reference proteome</keyword>
<evidence type="ECO:0000313" key="14">
    <source>
        <dbReference type="Proteomes" id="UP000613840"/>
    </source>
</evidence>
<organism evidence="13 14">
    <name type="scientific">Microlunatus endophyticus</name>
    <dbReference type="NCBI Taxonomy" id="1716077"/>
    <lineage>
        <taxon>Bacteria</taxon>
        <taxon>Bacillati</taxon>
        <taxon>Actinomycetota</taxon>
        <taxon>Actinomycetes</taxon>
        <taxon>Propionibacteriales</taxon>
        <taxon>Propionibacteriaceae</taxon>
        <taxon>Microlunatus</taxon>
    </lineage>
</organism>
<comment type="subcellular location">
    <subcellularLocation>
        <location evidence="1">Cell membrane</location>
        <topology evidence="1">Multi-pass membrane protein</topology>
    </subcellularLocation>
</comment>
<dbReference type="GO" id="GO:0070069">
    <property type="term" value="C:cytochrome complex"/>
    <property type="evidence" value="ECO:0007669"/>
    <property type="project" value="TreeGrafter"/>
</dbReference>
<feature type="transmembrane region" description="Helical" evidence="12">
    <location>
        <begin position="157"/>
        <end position="182"/>
    </location>
</feature>
<accession>A0A917SDP3</accession>
<dbReference type="GO" id="GO:0046872">
    <property type="term" value="F:metal ion binding"/>
    <property type="evidence" value="ECO:0007669"/>
    <property type="project" value="UniProtKB-KW"/>
</dbReference>
<dbReference type="RefSeq" id="WP_188896444.1">
    <property type="nucleotide sequence ID" value="NZ_BMMZ01000008.1"/>
</dbReference>
<keyword evidence="10" id="KW-0408">Iron</keyword>
<feature type="transmembrane region" description="Helical" evidence="12">
    <location>
        <begin position="194"/>
        <end position="214"/>
    </location>
</feature>
<evidence type="ECO:0000256" key="8">
    <source>
        <dbReference type="ARBA" id="ARBA00022982"/>
    </source>
</evidence>
<dbReference type="PANTHER" id="PTHR43141:SF5">
    <property type="entry name" value="CYTOCHROME BD-I UBIQUINOL OXIDASE SUBUNIT 2"/>
    <property type="match status" value="1"/>
</dbReference>
<keyword evidence="11 12" id="KW-0472">Membrane</keyword>
<evidence type="ECO:0000256" key="3">
    <source>
        <dbReference type="ARBA" id="ARBA00022448"/>
    </source>
</evidence>
<evidence type="ECO:0000256" key="4">
    <source>
        <dbReference type="ARBA" id="ARBA00022475"/>
    </source>
</evidence>
<evidence type="ECO:0000256" key="1">
    <source>
        <dbReference type="ARBA" id="ARBA00004651"/>
    </source>
</evidence>
<keyword evidence="8" id="KW-0249">Electron transport</keyword>
<evidence type="ECO:0000256" key="12">
    <source>
        <dbReference type="SAM" id="Phobius"/>
    </source>
</evidence>
<dbReference type="AlphaFoldDB" id="A0A917SDP3"/>
<comment type="similarity">
    <text evidence="2">Belongs to the cytochrome ubiquinol oxidase subunit 2 family.</text>
</comment>
<evidence type="ECO:0000256" key="2">
    <source>
        <dbReference type="ARBA" id="ARBA00007543"/>
    </source>
</evidence>
<dbReference type="InterPro" id="IPR003317">
    <property type="entry name" value="Cyt-d_oxidase_su2"/>
</dbReference>
<proteinExistence type="inferred from homology"/>
<keyword evidence="7" id="KW-0479">Metal-binding</keyword>
<feature type="transmembrane region" description="Helical" evidence="12">
    <location>
        <begin position="253"/>
        <end position="273"/>
    </location>
</feature>
<dbReference type="PIRSF" id="PIRSF000267">
    <property type="entry name" value="Cyt_oxidse_sub2"/>
    <property type="match status" value="1"/>
</dbReference>
<dbReference type="Proteomes" id="UP000613840">
    <property type="component" value="Unassembled WGS sequence"/>
</dbReference>
<protein>
    <submittedName>
        <fullName evidence="13">Cytochrome c oxidase assembly protein</fullName>
    </submittedName>
</protein>
<name>A0A917SDP3_9ACTN</name>
<comment type="caution">
    <text evidence="13">The sequence shown here is derived from an EMBL/GenBank/DDBJ whole genome shotgun (WGS) entry which is preliminary data.</text>
</comment>
<dbReference type="GO" id="GO:0009055">
    <property type="term" value="F:electron transfer activity"/>
    <property type="evidence" value="ECO:0007669"/>
    <property type="project" value="TreeGrafter"/>
</dbReference>
<feature type="transmembrane region" description="Helical" evidence="12">
    <location>
        <begin position="293"/>
        <end position="315"/>
    </location>
</feature>
<feature type="transmembrane region" description="Helical" evidence="12">
    <location>
        <begin position="226"/>
        <end position="246"/>
    </location>
</feature>
<evidence type="ECO:0000256" key="6">
    <source>
        <dbReference type="ARBA" id="ARBA00022692"/>
    </source>
</evidence>
<reference evidence="13" key="2">
    <citation type="submission" date="2020-09" db="EMBL/GenBank/DDBJ databases">
        <authorList>
            <person name="Sun Q."/>
            <person name="Zhou Y."/>
        </authorList>
    </citation>
    <scope>NUCLEOTIDE SEQUENCE</scope>
    <source>
        <strain evidence="13">CGMCC 4.7306</strain>
    </source>
</reference>
<keyword evidence="3" id="KW-0813">Transport</keyword>
<evidence type="ECO:0000313" key="13">
    <source>
        <dbReference type="EMBL" id="GGL71930.1"/>
    </source>
</evidence>
<evidence type="ECO:0000256" key="9">
    <source>
        <dbReference type="ARBA" id="ARBA00022989"/>
    </source>
</evidence>
<dbReference type="NCBIfam" id="TIGR00203">
    <property type="entry name" value="cydB"/>
    <property type="match status" value="1"/>
</dbReference>
<dbReference type="Pfam" id="PF02322">
    <property type="entry name" value="Cyt_bd_oxida_II"/>
    <property type="match status" value="1"/>
</dbReference>
<dbReference type="GO" id="GO:0019646">
    <property type="term" value="P:aerobic electron transport chain"/>
    <property type="evidence" value="ECO:0007669"/>
    <property type="project" value="TreeGrafter"/>
</dbReference>
<feature type="transmembrane region" description="Helical" evidence="12">
    <location>
        <begin position="114"/>
        <end position="137"/>
    </location>
</feature>
<feature type="transmembrane region" description="Helical" evidence="12">
    <location>
        <begin position="12"/>
        <end position="35"/>
    </location>
</feature>